<dbReference type="EMBL" id="CP038148">
    <property type="protein sequence ID" value="QBQ96450.1"/>
    <property type="molecule type" value="Genomic_DNA"/>
</dbReference>
<name>A0A4P7CL52_9BURK</name>
<dbReference type="RefSeq" id="WP_134747556.1">
    <property type="nucleotide sequence ID" value="NZ_CP038148.1"/>
</dbReference>
<reference evidence="1 2" key="1">
    <citation type="submission" date="2019-03" db="EMBL/GenBank/DDBJ databases">
        <title>Paraburkholderia sp. 7MH5, isolated from subtropical forest soil.</title>
        <authorList>
            <person name="Gao Z.-H."/>
            <person name="Qiu L.-H."/>
        </authorList>
    </citation>
    <scope>NUCLEOTIDE SEQUENCE [LARGE SCALE GENOMIC DNA]</scope>
    <source>
        <strain evidence="1 2">7MH5</strain>
    </source>
</reference>
<dbReference type="Proteomes" id="UP000295727">
    <property type="component" value="Chromosome 1"/>
</dbReference>
<protein>
    <submittedName>
        <fullName evidence="1">Uncharacterized protein</fullName>
    </submittedName>
</protein>
<dbReference type="AlphaFoldDB" id="A0A4P7CL52"/>
<accession>A0A4P7CL52</accession>
<proteinExistence type="predicted"/>
<dbReference type="OrthoDB" id="6453173at2"/>
<evidence type="ECO:0000313" key="1">
    <source>
        <dbReference type="EMBL" id="QBQ96450.1"/>
    </source>
</evidence>
<dbReference type="KEGG" id="ppai:E1956_04230"/>
<sequence>MKCAVPDSAIGVIGISTVESGHAFVPFEPSWFNATEARFFKQAQRRQAQQEWLFSRFGMSGDGVDSEQMRRAAYRDAFNALAKVCRNAFDQVGRKLETQIRKQRSAFVYFDAWGETATFEGTNSWRDVISLDMLPKPILRDYGIRNFSCKVRGERNGFIHAVRLASDLLNSDEMDTVVVAGLFRSLPIMVLSSAAERVALHGAARSKLASPCPSVERAGCVVLRKHPAQGMSLAITSYSQLPESPQRARDELARTWAARCNDRTAYVMAGLHPSAAMRELERDAYAASAASTAAAPGKRYLSVCDVYGDSGCMNPMLALTHLTNAPDWRTGSHALISADDGRGGVWAMECWNDPHGAEALE</sequence>
<evidence type="ECO:0000313" key="2">
    <source>
        <dbReference type="Proteomes" id="UP000295727"/>
    </source>
</evidence>
<keyword evidence="2" id="KW-1185">Reference proteome</keyword>
<organism evidence="1 2">
    <name type="scientific">Paraburkholderia pallida</name>
    <dbReference type="NCBI Taxonomy" id="2547399"/>
    <lineage>
        <taxon>Bacteria</taxon>
        <taxon>Pseudomonadati</taxon>
        <taxon>Pseudomonadota</taxon>
        <taxon>Betaproteobacteria</taxon>
        <taxon>Burkholderiales</taxon>
        <taxon>Burkholderiaceae</taxon>
        <taxon>Paraburkholderia</taxon>
    </lineage>
</organism>
<gene>
    <name evidence="1" type="ORF">E1956_04230</name>
</gene>